<feature type="compositionally biased region" description="Basic residues" evidence="2">
    <location>
        <begin position="318"/>
        <end position="334"/>
    </location>
</feature>
<evidence type="ECO:0000313" key="5">
    <source>
        <dbReference type="Proteomes" id="UP001162131"/>
    </source>
</evidence>
<dbReference type="EMBL" id="CAJZBQ010000027">
    <property type="protein sequence ID" value="CAG9321010.1"/>
    <property type="molecule type" value="Genomic_DNA"/>
</dbReference>
<feature type="region of interest" description="Disordered" evidence="2">
    <location>
        <begin position="303"/>
        <end position="383"/>
    </location>
</feature>
<gene>
    <name evidence="4" type="ORF">BSTOLATCC_MIC27582</name>
</gene>
<evidence type="ECO:0000259" key="3">
    <source>
        <dbReference type="PROSITE" id="PS50058"/>
    </source>
</evidence>
<comment type="caution">
    <text evidence="4">The sequence shown here is derived from an EMBL/GenBank/DDBJ whole genome shotgun (WGS) entry which is preliminary data.</text>
</comment>
<evidence type="ECO:0000256" key="2">
    <source>
        <dbReference type="SAM" id="MobiDB-lite"/>
    </source>
</evidence>
<evidence type="ECO:0000256" key="1">
    <source>
        <dbReference type="SAM" id="Coils"/>
    </source>
</evidence>
<dbReference type="InterPro" id="IPR015898">
    <property type="entry name" value="G-protein_gamma-like_dom"/>
</dbReference>
<dbReference type="SMR" id="A0AAU9J6V6"/>
<dbReference type="Proteomes" id="UP001162131">
    <property type="component" value="Unassembled WGS sequence"/>
</dbReference>
<feature type="coiled-coil region" evidence="1">
    <location>
        <begin position="189"/>
        <end position="298"/>
    </location>
</feature>
<feature type="coiled-coil region" evidence="1">
    <location>
        <begin position="70"/>
        <end position="157"/>
    </location>
</feature>
<dbReference type="PROSITE" id="PS50058">
    <property type="entry name" value="G_PROTEIN_GAMMA"/>
    <property type="match status" value="1"/>
</dbReference>
<dbReference type="Gene3D" id="1.20.5.1160">
    <property type="entry name" value="Vasodilator-stimulated phosphoprotein"/>
    <property type="match status" value="1"/>
</dbReference>
<accession>A0AAU9J6V6</accession>
<dbReference type="AlphaFoldDB" id="A0AAU9J6V6"/>
<feature type="compositionally biased region" description="Polar residues" evidence="2">
    <location>
        <begin position="352"/>
        <end position="369"/>
    </location>
</feature>
<feature type="compositionally biased region" description="Basic and acidic residues" evidence="2">
    <location>
        <begin position="338"/>
        <end position="350"/>
    </location>
</feature>
<feature type="domain" description="G protein gamma" evidence="3">
    <location>
        <begin position="249"/>
        <end position="310"/>
    </location>
</feature>
<keyword evidence="1" id="KW-0175">Coiled coil</keyword>
<keyword evidence="5" id="KW-1185">Reference proteome</keyword>
<dbReference type="GO" id="GO:0007186">
    <property type="term" value="P:G protein-coupled receptor signaling pathway"/>
    <property type="evidence" value="ECO:0007669"/>
    <property type="project" value="InterPro"/>
</dbReference>
<protein>
    <recommendedName>
        <fullName evidence="3">G protein gamma domain-containing protein</fullName>
    </recommendedName>
</protein>
<feature type="compositionally biased region" description="Basic and acidic residues" evidence="2">
    <location>
        <begin position="303"/>
        <end position="317"/>
    </location>
</feature>
<proteinExistence type="predicted"/>
<sequence>MDKSFEKELNIFKERYISPKNKTLQSQQNPEFTIYSPVLRYETTPSPLLDMKLSNLEDKKANSKAVANCIRAITDKLAYLEKENQALRRQMIGGNQQVQQDKENLSRRMEEDQQALENAKRKIIDYENEIKGYRNKLLVLEDQNRQLASENDRILQESNVLKKDLEYETSKTQKLENTFSKIKSEVKENEEWSSNIESENSQLKKELEESKALNSQLQKEISLFQGSDKQKKTFFESQKVKELEYKNKFLQDLADTQQKEIEQLRKEIEILRSTVTQLENTKDLLMEQNSQNEQYLKDITEIHEHRKEKKKPGESHNHLKKSAHSHSHHSKKQANTRSLEKEIEEIDRRYQSLMNSPKFSKGDLNQLSFSKDKAALNSYKPFN</sequence>
<reference evidence="4" key="1">
    <citation type="submission" date="2021-09" db="EMBL/GenBank/DDBJ databases">
        <authorList>
            <consortium name="AG Swart"/>
            <person name="Singh M."/>
            <person name="Singh A."/>
            <person name="Seah K."/>
            <person name="Emmerich C."/>
        </authorList>
    </citation>
    <scope>NUCLEOTIDE SEQUENCE</scope>
    <source>
        <strain evidence="4">ATCC30299</strain>
    </source>
</reference>
<evidence type="ECO:0000313" key="4">
    <source>
        <dbReference type="EMBL" id="CAG9321010.1"/>
    </source>
</evidence>
<name>A0AAU9J6V6_9CILI</name>
<organism evidence="4 5">
    <name type="scientific">Blepharisma stoltei</name>
    <dbReference type="NCBI Taxonomy" id="1481888"/>
    <lineage>
        <taxon>Eukaryota</taxon>
        <taxon>Sar</taxon>
        <taxon>Alveolata</taxon>
        <taxon>Ciliophora</taxon>
        <taxon>Postciliodesmatophora</taxon>
        <taxon>Heterotrichea</taxon>
        <taxon>Heterotrichida</taxon>
        <taxon>Blepharismidae</taxon>
        <taxon>Blepharisma</taxon>
    </lineage>
</organism>